<evidence type="ECO:0000256" key="1">
    <source>
        <dbReference type="SAM" id="SignalP"/>
    </source>
</evidence>
<dbReference type="Proteomes" id="UP000234681">
    <property type="component" value="Chromosome 16"/>
</dbReference>
<evidence type="ECO:0000313" key="3">
    <source>
        <dbReference type="Proteomes" id="UP000234681"/>
    </source>
</evidence>
<feature type="non-terminal residue" evidence="2">
    <location>
        <position position="44"/>
    </location>
</feature>
<feature type="signal peptide" evidence="1">
    <location>
        <begin position="1"/>
        <end position="23"/>
    </location>
</feature>
<dbReference type="AlphaFoldDB" id="A6KMK8"/>
<evidence type="ECO:0000313" key="2">
    <source>
        <dbReference type="EMBL" id="EDL75061.1"/>
    </source>
</evidence>
<name>A6KMK8_RAT</name>
<proteinExistence type="predicted"/>
<sequence length="44" mass="4583">MGQGVRACAHVCICVCVYICVCSVCKDMCVCGVCVCGVCVSIYV</sequence>
<organism evidence="2 3">
    <name type="scientific">Rattus norvegicus</name>
    <name type="common">Rat</name>
    <dbReference type="NCBI Taxonomy" id="10116"/>
    <lineage>
        <taxon>Eukaryota</taxon>
        <taxon>Metazoa</taxon>
        <taxon>Chordata</taxon>
        <taxon>Craniata</taxon>
        <taxon>Vertebrata</taxon>
        <taxon>Euteleostomi</taxon>
        <taxon>Mammalia</taxon>
        <taxon>Eutheria</taxon>
        <taxon>Euarchontoglires</taxon>
        <taxon>Glires</taxon>
        <taxon>Rodentia</taxon>
        <taxon>Myomorpha</taxon>
        <taxon>Muroidea</taxon>
        <taxon>Muridae</taxon>
        <taxon>Murinae</taxon>
        <taxon>Rattus</taxon>
    </lineage>
</organism>
<protein>
    <submittedName>
        <fullName evidence="2">RCG39190</fullName>
    </submittedName>
</protein>
<accession>A6KMK8</accession>
<feature type="chain" id="PRO_5039920710" evidence="1">
    <location>
        <begin position="24"/>
        <end position="44"/>
    </location>
</feature>
<gene>
    <name evidence="2" type="ORF">rCG_39190</name>
</gene>
<keyword evidence="1" id="KW-0732">Signal</keyword>
<dbReference type="EMBL" id="CH474067">
    <property type="protein sequence ID" value="EDL75061.1"/>
    <property type="molecule type" value="Genomic_DNA"/>
</dbReference>
<reference evidence="2 3" key="1">
    <citation type="submission" date="2005-09" db="EMBL/GenBank/DDBJ databases">
        <authorList>
            <person name="Mural R.J."/>
            <person name="Li P.W."/>
            <person name="Adams M.D."/>
            <person name="Amanatides P.G."/>
            <person name="Baden-Tillson H."/>
            <person name="Barnstead M."/>
            <person name="Chin S.H."/>
            <person name="Dew I."/>
            <person name="Evans C.A."/>
            <person name="Ferriera S."/>
            <person name="Flanigan M."/>
            <person name="Fosler C."/>
            <person name="Glodek A."/>
            <person name="Gu Z."/>
            <person name="Holt R.A."/>
            <person name="Jennings D."/>
            <person name="Kraft C.L."/>
            <person name="Lu F."/>
            <person name="Nguyen T."/>
            <person name="Nusskern D.R."/>
            <person name="Pfannkoch C.M."/>
            <person name="Sitter C."/>
            <person name="Sutton G.G."/>
            <person name="Venter J.C."/>
            <person name="Wang Z."/>
            <person name="Woodage T."/>
            <person name="Zheng X.H."/>
            <person name="Zhong F."/>
        </authorList>
    </citation>
    <scope>NUCLEOTIDE SEQUENCE [LARGE SCALE GENOMIC DNA]</scope>
    <source>
        <strain>BN</strain>
        <strain evidence="3">Sprague-Dawley</strain>
    </source>
</reference>